<dbReference type="GeneID" id="87824038"/>
<name>A0AAN6Z4B4_9PEZI</name>
<keyword evidence="2" id="KW-1185">Reference proteome</keyword>
<evidence type="ECO:0000313" key="2">
    <source>
        <dbReference type="Proteomes" id="UP001302602"/>
    </source>
</evidence>
<proteinExistence type="predicted"/>
<dbReference type="Proteomes" id="UP001302602">
    <property type="component" value="Unassembled WGS sequence"/>
</dbReference>
<organism evidence="1 2">
    <name type="scientific">Parathielavia appendiculata</name>
    <dbReference type="NCBI Taxonomy" id="2587402"/>
    <lineage>
        <taxon>Eukaryota</taxon>
        <taxon>Fungi</taxon>
        <taxon>Dikarya</taxon>
        <taxon>Ascomycota</taxon>
        <taxon>Pezizomycotina</taxon>
        <taxon>Sordariomycetes</taxon>
        <taxon>Sordariomycetidae</taxon>
        <taxon>Sordariales</taxon>
        <taxon>Chaetomiaceae</taxon>
        <taxon>Parathielavia</taxon>
    </lineage>
</organism>
<evidence type="ECO:0000313" key="1">
    <source>
        <dbReference type="EMBL" id="KAK4123624.1"/>
    </source>
</evidence>
<comment type="caution">
    <text evidence="1">The sequence shown here is derived from an EMBL/GenBank/DDBJ whole genome shotgun (WGS) entry which is preliminary data.</text>
</comment>
<reference evidence="1" key="2">
    <citation type="submission" date="2023-05" db="EMBL/GenBank/DDBJ databases">
        <authorList>
            <consortium name="Lawrence Berkeley National Laboratory"/>
            <person name="Steindorff A."/>
            <person name="Hensen N."/>
            <person name="Bonometti L."/>
            <person name="Westerberg I."/>
            <person name="Brannstrom I.O."/>
            <person name="Guillou S."/>
            <person name="Cros-Aarteil S."/>
            <person name="Calhoun S."/>
            <person name="Haridas S."/>
            <person name="Kuo A."/>
            <person name="Mondo S."/>
            <person name="Pangilinan J."/>
            <person name="Riley R."/>
            <person name="Labutti K."/>
            <person name="Andreopoulos B."/>
            <person name="Lipzen A."/>
            <person name="Chen C."/>
            <person name="Yanf M."/>
            <person name="Daum C."/>
            <person name="Ng V."/>
            <person name="Clum A."/>
            <person name="Ohm R."/>
            <person name="Martin F."/>
            <person name="Silar P."/>
            <person name="Natvig D."/>
            <person name="Lalanne C."/>
            <person name="Gautier V."/>
            <person name="Ament-Velasquez S.L."/>
            <person name="Kruys A."/>
            <person name="Hutchinson M.I."/>
            <person name="Powell A.J."/>
            <person name="Barry K."/>
            <person name="Miller A.N."/>
            <person name="Grigoriev I.V."/>
            <person name="Debuchy R."/>
            <person name="Gladieux P."/>
            <person name="Thoren M.H."/>
            <person name="Johannesson H."/>
        </authorList>
    </citation>
    <scope>NUCLEOTIDE SEQUENCE</scope>
    <source>
        <strain evidence="1">CBS 731.68</strain>
    </source>
</reference>
<dbReference type="RefSeq" id="XP_062647395.1">
    <property type="nucleotide sequence ID" value="XM_062787268.1"/>
</dbReference>
<sequence>MTCRNLTMTLDEGRIMTWRLPAFSALLMLLRASCRTEVRTMLAVLVWSRWRFSNRQEDKRYLPACRSALR</sequence>
<protein>
    <submittedName>
        <fullName evidence="1">Uncharacterized protein</fullName>
    </submittedName>
</protein>
<dbReference type="AlphaFoldDB" id="A0AAN6Z4B4"/>
<reference evidence="1" key="1">
    <citation type="journal article" date="2023" name="Mol. Phylogenet. Evol.">
        <title>Genome-scale phylogeny and comparative genomics of the fungal order Sordariales.</title>
        <authorList>
            <person name="Hensen N."/>
            <person name="Bonometti L."/>
            <person name="Westerberg I."/>
            <person name="Brannstrom I.O."/>
            <person name="Guillou S."/>
            <person name="Cros-Aarteil S."/>
            <person name="Calhoun S."/>
            <person name="Haridas S."/>
            <person name="Kuo A."/>
            <person name="Mondo S."/>
            <person name="Pangilinan J."/>
            <person name="Riley R."/>
            <person name="LaButti K."/>
            <person name="Andreopoulos B."/>
            <person name="Lipzen A."/>
            <person name="Chen C."/>
            <person name="Yan M."/>
            <person name="Daum C."/>
            <person name="Ng V."/>
            <person name="Clum A."/>
            <person name="Steindorff A."/>
            <person name="Ohm R.A."/>
            <person name="Martin F."/>
            <person name="Silar P."/>
            <person name="Natvig D.O."/>
            <person name="Lalanne C."/>
            <person name="Gautier V."/>
            <person name="Ament-Velasquez S.L."/>
            <person name="Kruys A."/>
            <person name="Hutchinson M.I."/>
            <person name="Powell A.J."/>
            <person name="Barry K."/>
            <person name="Miller A.N."/>
            <person name="Grigoriev I.V."/>
            <person name="Debuchy R."/>
            <person name="Gladieux P."/>
            <person name="Hiltunen Thoren M."/>
            <person name="Johannesson H."/>
        </authorList>
    </citation>
    <scope>NUCLEOTIDE SEQUENCE</scope>
    <source>
        <strain evidence="1">CBS 731.68</strain>
    </source>
</reference>
<gene>
    <name evidence="1" type="ORF">N657DRAFT_417972</name>
</gene>
<dbReference type="EMBL" id="MU853228">
    <property type="protein sequence ID" value="KAK4123624.1"/>
    <property type="molecule type" value="Genomic_DNA"/>
</dbReference>
<accession>A0AAN6Z4B4</accession>